<organism evidence="1 2">
    <name type="scientific">Croceivirga radicis</name>
    <dbReference type="NCBI Taxonomy" id="1929488"/>
    <lineage>
        <taxon>Bacteria</taxon>
        <taxon>Pseudomonadati</taxon>
        <taxon>Bacteroidota</taxon>
        <taxon>Flavobacteriia</taxon>
        <taxon>Flavobacteriales</taxon>
        <taxon>Flavobacteriaceae</taxon>
        <taxon>Croceivirga</taxon>
    </lineage>
</organism>
<sequence>MGMKIIWDSSELKLDDYSRLNIEYALNLEVTLILIKNAEHFLDYKSLITLQIKNGHVLIDTETPQPIAKKLKNNLIQLQDSVSKLIQKDLVAWPSQLYAEAIVINS</sequence>
<dbReference type="Proteomes" id="UP000191680">
    <property type="component" value="Unassembled WGS sequence"/>
</dbReference>
<gene>
    <name evidence="1" type="ORF">BUL40_09375</name>
</gene>
<reference evidence="1 2" key="1">
    <citation type="submission" date="2016-12" db="EMBL/GenBank/DDBJ databases">
        <authorList>
            <person name="Song W.-J."/>
            <person name="Kurnit D.M."/>
        </authorList>
    </citation>
    <scope>NUCLEOTIDE SEQUENCE [LARGE SCALE GENOMIC DNA]</scope>
    <source>
        <strain evidence="1 2">HSG9</strain>
    </source>
</reference>
<proteinExistence type="predicted"/>
<accession>A0A1V6LRA1</accession>
<name>A0A1V6LRA1_9FLAO</name>
<evidence type="ECO:0000313" key="1">
    <source>
        <dbReference type="EMBL" id="OQD42720.1"/>
    </source>
</evidence>
<evidence type="ECO:0000313" key="2">
    <source>
        <dbReference type="Proteomes" id="UP000191680"/>
    </source>
</evidence>
<comment type="caution">
    <text evidence="1">The sequence shown here is derived from an EMBL/GenBank/DDBJ whole genome shotgun (WGS) entry which is preliminary data.</text>
</comment>
<keyword evidence="2" id="KW-1185">Reference proteome</keyword>
<dbReference type="EMBL" id="MTBC01000005">
    <property type="protein sequence ID" value="OQD42720.1"/>
    <property type="molecule type" value="Genomic_DNA"/>
</dbReference>
<protein>
    <submittedName>
        <fullName evidence="1">Uncharacterized protein</fullName>
    </submittedName>
</protein>
<dbReference type="AlphaFoldDB" id="A0A1V6LRA1"/>